<dbReference type="PANTHER" id="PTHR36920">
    <property type="match status" value="1"/>
</dbReference>
<reference evidence="3" key="2">
    <citation type="submission" date="2023-01" db="EMBL/GenBank/DDBJ databases">
        <title>Draft genome sequence of Algimonas ampicilliniresistens strain NBRC 108219.</title>
        <authorList>
            <person name="Sun Q."/>
            <person name="Mori K."/>
        </authorList>
    </citation>
    <scope>NUCLEOTIDE SEQUENCE</scope>
    <source>
        <strain evidence="3">NBRC 108219</strain>
    </source>
</reference>
<reference evidence="3" key="1">
    <citation type="journal article" date="2014" name="Int. J. Syst. Evol. Microbiol.">
        <title>Complete genome of a new Firmicutes species belonging to the dominant human colonic microbiota ('Ruminococcus bicirculans') reveals two chromosomes and a selective capacity to utilize plant glucans.</title>
        <authorList>
            <consortium name="NISC Comparative Sequencing Program"/>
            <person name="Wegmann U."/>
            <person name="Louis P."/>
            <person name="Goesmann A."/>
            <person name="Henrissat B."/>
            <person name="Duncan S.H."/>
            <person name="Flint H.J."/>
        </authorList>
    </citation>
    <scope>NUCLEOTIDE SEQUENCE</scope>
    <source>
        <strain evidence="3">NBRC 108219</strain>
    </source>
</reference>
<proteinExistence type="inferred from homology"/>
<dbReference type="InterPro" id="IPR011250">
    <property type="entry name" value="OMP/PagP_B-barrel"/>
</dbReference>
<evidence type="ECO:0000256" key="1">
    <source>
        <dbReference type="ARBA" id="ARBA00009330"/>
    </source>
</evidence>
<dbReference type="InterPro" id="IPR005618">
    <property type="entry name" value="OMPW"/>
</dbReference>
<dbReference type="Gene3D" id="2.40.160.20">
    <property type="match status" value="1"/>
</dbReference>
<dbReference type="RefSeq" id="WP_284390009.1">
    <property type="nucleotide sequence ID" value="NZ_BSNK01000002.1"/>
</dbReference>
<gene>
    <name evidence="3" type="ORF">GCM10007853_18840</name>
</gene>
<protein>
    <submittedName>
        <fullName evidence="3">Outer membrane protein</fullName>
    </submittedName>
</protein>
<dbReference type="Pfam" id="PF03922">
    <property type="entry name" value="OmpW"/>
    <property type="match status" value="1"/>
</dbReference>
<name>A0ABQ5VAD5_9PROT</name>
<feature type="chain" id="PRO_5047322229" evidence="2">
    <location>
        <begin position="31"/>
        <end position="224"/>
    </location>
</feature>
<organism evidence="3 4">
    <name type="scientific">Algimonas ampicilliniresistens</name>
    <dbReference type="NCBI Taxonomy" id="1298735"/>
    <lineage>
        <taxon>Bacteria</taxon>
        <taxon>Pseudomonadati</taxon>
        <taxon>Pseudomonadota</taxon>
        <taxon>Alphaproteobacteria</taxon>
        <taxon>Maricaulales</taxon>
        <taxon>Robiginitomaculaceae</taxon>
        <taxon>Algimonas</taxon>
    </lineage>
</organism>
<accession>A0ABQ5VAD5</accession>
<dbReference type="PANTHER" id="PTHR36920:SF1">
    <property type="entry name" value="OUTER MEMBRANE PROTEIN W"/>
    <property type="match status" value="1"/>
</dbReference>
<comment type="similarity">
    <text evidence="1">Belongs to the OmpW/AlkL family.</text>
</comment>
<evidence type="ECO:0000256" key="2">
    <source>
        <dbReference type="SAM" id="SignalP"/>
    </source>
</evidence>
<feature type="signal peptide" evidence="2">
    <location>
        <begin position="1"/>
        <end position="30"/>
    </location>
</feature>
<comment type="caution">
    <text evidence="3">The sequence shown here is derived from an EMBL/GenBank/DDBJ whole genome shotgun (WGS) entry which is preliminary data.</text>
</comment>
<evidence type="ECO:0000313" key="3">
    <source>
        <dbReference type="EMBL" id="GLQ24010.1"/>
    </source>
</evidence>
<dbReference type="SUPFAM" id="SSF56925">
    <property type="entry name" value="OMPA-like"/>
    <property type="match status" value="1"/>
</dbReference>
<dbReference type="Proteomes" id="UP001161391">
    <property type="component" value="Unassembled WGS sequence"/>
</dbReference>
<evidence type="ECO:0000313" key="4">
    <source>
        <dbReference type="Proteomes" id="UP001161391"/>
    </source>
</evidence>
<dbReference type="EMBL" id="BSNK01000002">
    <property type="protein sequence ID" value="GLQ24010.1"/>
    <property type="molecule type" value="Genomic_DNA"/>
</dbReference>
<keyword evidence="2" id="KW-0732">Signal</keyword>
<sequence length="224" mass="23789">MLTRSLFTRSALGRSALAGLIAAPLMTAIAAPTALAGSDVEDPWLIRVRAINVMPDEDATITPIGGSVEIENQIVPELDISYFLSENFAFELILATTPHDVSAVGTTVGNVDLGDVWLLPPTLTAQYHFAPRASVRPYIGAGINYTIFYNEDPGAVTSIDYDNSLGFALQAGVDVPVGDTYFLNLDVKKVFLSTDVSINAGGTAVSADVDIDPWIVGVGIGRRF</sequence>
<keyword evidence="4" id="KW-1185">Reference proteome</keyword>